<keyword evidence="7" id="KW-1185">Reference proteome</keyword>
<keyword evidence="1" id="KW-0819">tRNA processing</keyword>
<comment type="caution">
    <text evidence="6">The sequence shown here is derived from an EMBL/GenBank/DDBJ whole genome shotgun (WGS) entry which is preliminary data.</text>
</comment>
<dbReference type="Pfam" id="PF00825">
    <property type="entry name" value="Ribonuclease_P"/>
    <property type="match status" value="1"/>
</dbReference>
<keyword evidence="5" id="KW-0694">RNA-binding</keyword>
<evidence type="ECO:0000313" key="6">
    <source>
        <dbReference type="EMBL" id="MCV2370480.1"/>
    </source>
</evidence>
<keyword evidence="3" id="KW-0255">Endonuclease</keyword>
<dbReference type="InterPro" id="IPR020568">
    <property type="entry name" value="Ribosomal_Su5_D2-typ_SF"/>
</dbReference>
<sequence>MIGRIVRSADFERVLASSSRVRSSHFAVHHLAACPSKPAKVLSTAAVKLSTGDAQVIHKPVDEVPPDACWLGAIVPKRHAKRSVTRSLMKRQIRAAFAEQPALPPGLWVVRLRAPFDRKLFPSAASDALRSAVHTELAQLVGRVLARSKP</sequence>
<reference evidence="6 7" key="1">
    <citation type="submission" date="2021-11" db="EMBL/GenBank/DDBJ databases">
        <authorList>
            <person name="Liang Q."/>
            <person name="Mou H."/>
            <person name="Liu Z."/>
        </authorList>
    </citation>
    <scope>NUCLEOTIDE SEQUENCE [LARGE SCALE GENOMIC DNA]</scope>
    <source>
        <strain evidence="6 7">CHU3</strain>
    </source>
</reference>
<evidence type="ECO:0000256" key="3">
    <source>
        <dbReference type="ARBA" id="ARBA00022759"/>
    </source>
</evidence>
<dbReference type="Gene3D" id="3.30.230.10">
    <property type="match status" value="1"/>
</dbReference>
<dbReference type="Proteomes" id="UP001209701">
    <property type="component" value="Unassembled WGS sequence"/>
</dbReference>
<keyword evidence="4" id="KW-0378">Hydrolase</keyword>
<gene>
    <name evidence="6" type="ORF">LNV07_20555</name>
</gene>
<organism evidence="6 7">
    <name type="scientific">Roseateles oligotrophus</name>
    <dbReference type="NCBI Taxonomy" id="1769250"/>
    <lineage>
        <taxon>Bacteria</taxon>
        <taxon>Pseudomonadati</taxon>
        <taxon>Pseudomonadota</taxon>
        <taxon>Betaproteobacteria</taxon>
        <taxon>Burkholderiales</taxon>
        <taxon>Sphaerotilaceae</taxon>
        <taxon>Roseateles</taxon>
    </lineage>
</organism>
<dbReference type="InterPro" id="IPR000100">
    <property type="entry name" value="RNase_P"/>
</dbReference>
<evidence type="ECO:0000256" key="5">
    <source>
        <dbReference type="ARBA" id="ARBA00022884"/>
    </source>
</evidence>
<accession>A0ABT2YKL9</accession>
<dbReference type="InterPro" id="IPR014721">
    <property type="entry name" value="Ribsml_uS5_D2-typ_fold_subgr"/>
</dbReference>
<evidence type="ECO:0000256" key="4">
    <source>
        <dbReference type="ARBA" id="ARBA00022801"/>
    </source>
</evidence>
<dbReference type="EMBL" id="JAJIRN010000009">
    <property type="protein sequence ID" value="MCV2370480.1"/>
    <property type="molecule type" value="Genomic_DNA"/>
</dbReference>
<dbReference type="SUPFAM" id="SSF54211">
    <property type="entry name" value="Ribosomal protein S5 domain 2-like"/>
    <property type="match status" value="1"/>
</dbReference>
<dbReference type="RefSeq" id="WP_263573063.1">
    <property type="nucleotide sequence ID" value="NZ_JAJIRN010000009.1"/>
</dbReference>
<name>A0ABT2YKL9_9BURK</name>
<keyword evidence="2" id="KW-0540">Nuclease</keyword>
<proteinExistence type="predicted"/>
<protein>
    <submittedName>
        <fullName evidence="6">Ribonuclease P protein component</fullName>
    </submittedName>
</protein>
<evidence type="ECO:0000256" key="2">
    <source>
        <dbReference type="ARBA" id="ARBA00022722"/>
    </source>
</evidence>
<evidence type="ECO:0000256" key="1">
    <source>
        <dbReference type="ARBA" id="ARBA00022694"/>
    </source>
</evidence>
<evidence type="ECO:0000313" key="7">
    <source>
        <dbReference type="Proteomes" id="UP001209701"/>
    </source>
</evidence>